<dbReference type="OrthoDB" id="10619670at2759"/>
<feature type="compositionally biased region" description="Acidic residues" evidence="1">
    <location>
        <begin position="1"/>
        <end position="10"/>
    </location>
</feature>
<proteinExistence type="predicted"/>
<evidence type="ECO:0000256" key="1">
    <source>
        <dbReference type="SAM" id="MobiDB-lite"/>
    </source>
</evidence>
<dbReference type="Proteomes" id="UP000236664">
    <property type="component" value="Unassembled WGS sequence"/>
</dbReference>
<keyword evidence="3" id="KW-1185">Reference proteome</keyword>
<accession>A0A2K0UJ05</accession>
<evidence type="ECO:0000313" key="2">
    <source>
        <dbReference type="EMBL" id="PNP57749.1"/>
    </source>
</evidence>
<protein>
    <submittedName>
        <fullName evidence="2">Uncharacterized protein</fullName>
    </submittedName>
</protein>
<feature type="region of interest" description="Disordered" evidence="1">
    <location>
        <begin position="1"/>
        <end position="25"/>
    </location>
</feature>
<dbReference type="AlphaFoldDB" id="A0A2K0UJ05"/>
<name>A0A2K0UJ05_GIBNY</name>
<gene>
    <name evidence="2" type="ORF">FNYG_15180</name>
</gene>
<reference evidence="2 3" key="1">
    <citation type="submission" date="2017-06" db="EMBL/GenBank/DDBJ databases">
        <title>Genome of Fusarium nygamai isolate CS10214.</title>
        <authorList>
            <person name="Gardiner D.M."/>
            <person name="Obanor F."/>
            <person name="Kazan K."/>
        </authorList>
    </citation>
    <scope>NUCLEOTIDE SEQUENCE [LARGE SCALE GENOMIC DNA]</scope>
    <source>
        <strain evidence="2 3">CS10214</strain>
    </source>
</reference>
<evidence type="ECO:0000313" key="3">
    <source>
        <dbReference type="Proteomes" id="UP000236664"/>
    </source>
</evidence>
<sequence length="126" mass="13619">MSSTTDDPDGLPDPSSHCPDPRPGKELSIDFRGCISILAISKPSKKLPISIRPPSGCLGLRIGILSHYLFWDKYDGTTSDPLGVPIEWLKDMLISAKSLQSSPFNMSASGNHFSTSGWTKNALMSP</sequence>
<organism evidence="2 3">
    <name type="scientific">Gibberella nygamai</name>
    <name type="common">Bean root rot disease fungus</name>
    <name type="synonym">Fusarium nygamai</name>
    <dbReference type="NCBI Taxonomy" id="42673"/>
    <lineage>
        <taxon>Eukaryota</taxon>
        <taxon>Fungi</taxon>
        <taxon>Dikarya</taxon>
        <taxon>Ascomycota</taxon>
        <taxon>Pezizomycotina</taxon>
        <taxon>Sordariomycetes</taxon>
        <taxon>Hypocreomycetidae</taxon>
        <taxon>Hypocreales</taxon>
        <taxon>Nectriaceae</taxon>
        <taxon>Fusarium</taxon>
        <taxon>Fusarium fujikuroi species complex</taxon>
    </lineage>
</organism>
<dbReference type="EMBL" id="MTQA01000480">
    <property type="protein sequence ID" value="PNP57749.1"/>
    <property type="molecule type" value="Genomic_DNA"/>
</dbReference>
<comment type="caution">
    <text evidence="2">The sequence shown here is derived from an EMBL/GenBank/DDBJ whole genome shotgun (WGS) entry which is preliminary data.</text>
</comment>